<evidence type="ECO:0008006" key="3">
    <source>
        <dbReference type="Google" id="ProtNLM"/>
    </source>
</evidence>
<protein>
    <recommendedName>
        <fullName evidence="3">Secretion system C-terminal sorting domain-containing protein</fullName>
    </recommendedName>
</protein>
<proteinExistence type="predicted"/>
<accession>A0AAE3P4I7</accession>
<keyword evidence="2" id="KW-1185">Reference proteome</keyword>
<name>A0AAE3P4I7_9BACT</name>
<reference evidence="1" key="1">
    <citation type="submission" date="2023-03" db="EMBL/GenBank/DDBJ databases">
        <title>Stygiobacter electus gen. nov., sp. nov., facultatively anaerobic thermotolerant bacterium of the class Ignavibacteria from a well of Yessentuki mineral water deposit.</title>
        <authorList>
            <person name="Podosokorskaya O.A."/>
            <person name="Elcheninov A.G."/>
            <person name="Petrova N.F."/>
            <person name="Zavarzina D.G."/>
            <person name="Kublanov I.V."/>
            <person name="Merkel A.Y."/>
        </authorList>
    </citation>
    <scope>NUCLEOTIDE SEQUENCE</scope>
    <source>
        <strain evidence="1">09-Me</strain>
    </source>
</reference>
<dbReference type="RefSeq" id="WP_321536591.1">
    <property type="nucleotide sequence ID" value="NZ_JARGDL010000019.1"/>
</dbReference>
<gene>
    <name evidence="1" type="ORF">P0M35_11710</name>
</gene>
<evidence type="ECO:0000313" key="2">
    <source>
        <dbReference type="Proteomes" id="UP001221302"/>
    </source>
</evidence>
<dbReference type="Proteomes" id="UP001221302">
    <property type="component" value="Unassembled WGS sequence"/>
</dbReference>
<organism evidence="1 2">
    <name type="scientific">Stygiobacter electus</name>
    <dbReference type="NCBI Taxonomy" id="3032292"/>
    <lineage>
        <taxon>Bacteria</taxon>
        <taxon>Pseudomonadati</taxon>
        <taxon>Ignavibacteriota</taxon>
        <taxon>Ignavibacteria</taxon>
        <taxon>Ignavibacteriales</taxon>
        <taxon>Melioribacteraceae</taxon>
        <taxon>Stygiobacter</taxon>
    </lineage>
</organism>
<dbReference type="AlphaFoldDB" id="A0AAE3P4I7"/>
<sequence length="85" mass="9812">MKAKKNGSFPMSVKTSYMTSLQIYDIFGREMATLVNEYQKPGLYNAEFRAQSSGLSSGAYFYQIQVKDYSNKLLFNQNKKLVYLK</sequence>
<dbReference type="Gene3D" id="2.60.40.4070">
    <property type="match status" value="1"/>
</dbReference>
<evidence type="ECO:0000313" key="1">
    <source>
        <dbReference type="EMBL" id="MDF1612820.1"/>
    </source>
</evidence>
<dbReference type="EMBL" id="JARGDL010000019">
    <property type="protein sequence ID" value="MDF1612820.1"/>
    <property type="molecule type" value="Genomic_DNA"/>
</dbReference>
<comment type="caution">
    <text evidence="1">The sequence shown here is derived from an EMBL/GenBank/DDBJ whole genome shotgun (WGS) entry which is preliminary data.</text>
</comment>